<dbReference type="InterPro" id="IPR004330">
    <property type="entry name" value="FAR1_DNA_bnd_dom"/>
</dbReference>
<dbReference type="AlphaFoldDB" id="A0AAN6ZS91"/>
<dbReference type="EMBL" id="MU857547">
    <property type="protein sequence ID" value="KAK4148343.1"/>
    <property type="molecule type" value="Genomic_DNA"/>
</dbReference>
<evidence type="ECO:0000313" key="2">
    <source>
        <dbReference type="EMBL" id="KAK4148343.1"/>
    </source>
</evidence>
<reference evidence="2" key="2">
    <citation type="submission" date="2023-05" db="EMBL/GenBank/DDBJ databases">
        <authorList>
            <consortium name="Lawrence Berkeley National Laboratory"/>
            <person name="Steindorff A."/>
            <person name="Hensen N."/>
            <person name="Bonometti L."/>
            <person name="Westerberg I."/>
            <person name="Brannstrom I.O."/>
            <person name="Guillou S."/>
            <person name="Cros-Aarteil S."/>
            <person name="Calhoun S."/>
            <person name="Haridas S."/>
            <person name="Kuo A."/>
            <person name="Mondo S."/>
            <person name="Pangilinan J."/>
            <person name="Riley R."/>
            <person name="Labutti K."/>
            <person name="Andreopoulos B."/>
            <person name="Lipzen A."/>
            <person name="Chen C."/>
            <person name="Yanf M."/>
            <person name="Daum C."/>
            <person name="Ng V."/>
            <person name="Clum A."/>
            <person name="Ohm R."/>
            <person name="Martin F."/>
            <person name="Silar P."/>
            <person name="Natvig D."/>
            <person name="Lalanne C."/>
            <person name="Gautier V."/>
            <person name="Ament-Velasquez S.L."/>
            <person name="Kruys A."/>
            <person name="Hutchinson M.I."/>
            <person name="Powell A.J."/>
            <person name="Barry K."/>
            <person name="Miller A.N."/>
            <person name="Grigoriev I.V."/>
            <person name="Debuchy R."/>
            <person name="Gladieux P."/>
            <person name="Thoren M.H."/>
            <person name="Johannesson H."/>
        </authorList>
    </citation>
    <scope>NUCLEOTIDE SEQUENCE</scope>
    <source>
        <strain evidence="2">CBS 538.74</strain>
    </source>
</reference>
<gene>
    <name evidence="2" type="ORF">C8A00DRAFT_19817</name>
</gene>
<evidence type="ECO:0000259" key="1">
    <source>
        <dbReference type="Pfam" id="PF03101"/>
    </source>
</evidence>
<dbReference type="Pfam" id="PF03101">
    <property type="entry name" value="FAR1"/>
    <property type="match status" value="1"/>
</dbReference>
<feature type="domain" description="FAR1" evidence="1">
    <location>
        <begin position="38"/>
        <end position="119"/>
    </location>
</feature>
<keyword evidence="3" id="KW-1185">Reference proteome</keyword>
<reference evidence="2" key="1">
    <citation type="journal article" date="2023" name="Mol. Phylogenet. Evol.">
        <title>Genome-scale phylogeny and comparative genomics of the fungal order Sordariales.</title>
        <authorList>
            <person name="Hensen N."/>
            <person name="Bonometti L."/>
            <person name="Westerberg I."/>
            <person name="Brannstrom I.O."/>
            <person name="Guillou S."/>
            <person name="Cros-Aarteil S."/>
            <person name="Calhoun S."/>
            <person name="Haridas S."/>
            <person name="Kuo A."/>
            <person name="Mondo S."/>
            <person name="Pangilinan J."/>
            <person name="Riley R."/>
            <person name="LaButti K."/>
            <person name="Andreopoulos B."/>
            <person name="Lipzen A."/>
            <person name="Chen C."/>
            <person name="Yan M."/>
            <person name="Daum C."/>
            <person name="Ng V."/>
            <person name="Clum A."/>
            <person name="Steindorff A."/>
            <person name="Ohm R.A."/>
            <person name="Martin F."/>
            <person name="Silar P."/>
            <person name="Natvig D.O."/>
            <person name="Lalanne C."/>
            <person name="Gautier V."/>
            <person name="Ament-Velasquez S.L."/>
            <person name="Kruys A."/>
            <person name="Hutchinson M.I."/>
            <person name="Powell A.J."/>
            <person name="Barry K."/>
            <person name="Miller A.N."/>
            <person name="Grigoriev I.V."/>
            <person name="Debuchy R."/>
            <person name="Gladieux P."/>
            <person name="Hiltunen Thoren M."/>
            <person name="Johannesson H."/>
        </authorList>
    </citation>
    <scope>NUCLEOTIDE SEQUENCE</scope>
    <source>
        <strain evidence="2">CBS 538.74</strain>
    </source>
</reference>
<name>A0AAN6ZS91_9PEZI</name>
<comment type="caution">
    <text evidence="2">The sequence shown here is derived from an EMBL/GenBank/DDBJ whole genome shotgun (WGS) entry which is preliminary data.</text>
</comment>
<dbReference type="PANTHER" id="PTHR47718:SF13">
    <property type="entry name" value="OS09G0290500 PROTEIN"/>
    <property type="match status" value="1"/>
</dbReference>
<feature type="non-terminal residue" evidence="2">
    <location>
        <position position="175"/>
    </location>
</feature>
<protein>
    <recommendedName>
        <fullName evidence="1">FAR1 domain-containing protein</fullName>
    </recommendedName>
</protein>
<organism evidence="2 3">
    <name type="scientific">Chaetomidium leptoderma</name>
    <dbReference type="NCBI Taxonomy" id="669021"/>
    <lineage>
        <taxon>Eukaryota</taxon>
        <taxon>Fungi</taxon>
        <taxon>Dikarya</taxon>
        <taxon>Ascomycota</taxon>
        <taxon>Pezizomycotina</taxon>
        <taxon>Sordariomycetes</taxon>
        <taxon>Sordariomycetidae</taxon>
        <taxon>Sordariales</taxon>
        <taxon>Chaetomiaceae</taxon>
        <taxon>Chaetomidium</taxon>
    </lineage>
</organism>
<proteinExistence type="predicted"/>
<sequence>MASRATPETLGGRLPEVPVLSDQPYDTLESLIDDLNSWGRSHGLGFSKTKTSNPVDGKPTRVDIACNRGGWQRPSKSLVRKSTTSKTGCKWSGVAKALKSNGRKWTFDVLTSGHNHQAMPGDAAELITHRIHRGLTEDMKAEIAALSLNPAQRPRDIVSYLRKGYPDTVFTQKDV</sequence>
<dbReference type="PANTHER" id="PTHR47718">
    <property type="entry name" value="OS01G0519700 PROTEIN"/>
    <property type="match status" value="1"/>
</dbReference>
<evidence type="ECO:0000313" key="3">
    <source>
        <dbReference type="Proteomes" id="UP001302745"/>
    </source>
</evidence>
<accession>A0AAN6ZS91</accession>
<dbReference type="Proteomes" id="UP001302745">
    <property type="component" value="Unassembled WGS sequence"/>
</dbReference>